<evidence type="ECO:0000313" key="3">
    <source>
        <dbReference type="Proteomes" id="UP001415857"/>
    </source>
</evidence>
<organism evidence="2 3">
    <name type="scientific">Liquidambar formosana</name>
    <name type="common">Formosan gum</name>
    <dbReference type="NCBI Taxonomy" id="63359"/>
    <lineage>
        <taxon>Eukaryota</taxon>
        <taxon>Viridiplantae</taxon>
        <taxon>Streptophyta</taxon>
        <taxon>Embryophyta</taxon>
        <taxon>Tracheophyta</taxon>
        <taxon>Spermatophyta</taxon>
        <taxon>Magnoliopsida</taxon>
        <taxon>eudicotyledons</taxon>
        <taxon>Gunneridae</taxon>
        <taxon>Pentapetalae</taxon>
        <taxon>Saxifragales</taxon>
        <taxon>Altingiaceae</taxon>
        <taxon>Liquidambar</taxon>
    </lineage>
</organism>
<feature type="region of interest" description="Disordered" evidence="1">
    <location>
        <begin position="21"/>
        <end position="41"/>
    </location>
</feature>
<keyword evidence="3" id="KW-1185">Reference proteome</keyword>
<dbReference type="EMBL" id="JBBPBK010000002">
    <property type="protein sequence ID" value="KAK9290677.1"/>
    <property type="molecule type" value="Genomic_DNA"/>
</dbReference>
<proteinExistence type="predicted"/>
<dbReference type="GO" id="GO:0005739">
    <property type="term" value="C:mitochondrion"/>
    <property type="evidence" value="ECO:0007669"/>
    <property type="project" value="TreeGrafter"/>
</dbReference>
<dbReference type="AlphaFoldDB" id="A0AAP0X5X8"/>
<protein>
    <submittedName>
        <fullName evidence="2">Uncharacterized protein</fullName>
    </submittedName>
</protein>
<accession>A0AAP0X5X8</accession>
<comment type="caution">
    <text evidence="2">The sequence shown here is derived from an EMBL/GenBank/DDBJ whole genome shotgun (WGS) entry which is preliminary data.</text>
</comment>
<evidence type="ECO:0000313" key="2">
    <source>
        <dbReference type="EMBL" id="KAK9290677.1"/>
    </source>
</evidence>
<reference evidence="2 3" key="1">
    <citation type="journal article" date="2024" name="Plant J.">
        <title>Genome sequences and population genomics reveal climatic adaptation and genomic divergence between two closely related sweetgum species.</title>
        <authorList>
            <person name="Xu W.Q."/>
            <person name="Ren C.Q."/>
            <person name="Zhang X.Y."/>
            <person name="Comes H.P."/>
            <person name="Liu X.H."/>
            <person name="Li Y.G."/>
            <person name="Kettle C.J."/>
            <person name="Jalonen R."/>
            <person name="Gaisberger H."/>
            <person name="Ma Y.Z."/>
            <person name="Qiu Y.X."/>
        </authorList>
    </citation>
    <scope>NUCLEOTIDE SEQUENCE [LARGE SCALE GENOMIC DNA]</scope>
    <source>
        <strain evidence="2">Hangzhou</strain>
    </source>
</reference>
<name>A0AAP0X5X8_LIQFO</name>
<dbReference type="PANTHER" id="PTHR47868">
    <property type="entry name" value="OS05G0457700 PROTEIN"/>
    <property type="match status" value="1"/>
</dbReference>
<sequence length="210" mass="22512">MIRVALKISRAARTSGLGLLSHRPSLLSSPPPTSLRSIHDEDGSCVTPLPIQMIDYSISQARNKKSVAAVEALVGLHLELGQDDTSSVLADKCLQRLRNNGSGYGSEVLNGRAKAVKGLVQLVHGNLEAGCNLTPLTHFGEISTNGVNRNIERPKYPTPTNDRFLHLMVDSCILTAADSPDYNGQSCSENIPGIVAIRTGRGILLRVLPI</sequence>
<gene>
    <name evidence="2" type="ORF">L1049_008851</name>
</gene>
<dbReference type="PANTHER" id="PTHR47868:SF2">
    <property type="entry name" value="OS05G0457700 PROTEIN"/>
    <property type="match status" value="1"/>
</dbReference>
<evidence type="ECO:0000256" key="1">
    <source>
        <dbReference type="SAM" id="MobiDB-lite"/>
    </source>
</evidence>
<dbReference type="Proteomes" id="UP001415857">
    <property type="component" value="Unassembled WGS sequence"/>
</dbReference>